<dbReference type="Pfam" id="PF00889">
    <property type="entry name" value="EF_TS"/>
    <property type="match status" value="1"/>
</dbReference>
<accession>A0A0M0J6G9</accession>
<dbReference type="OrthoDB" id="277235at2759"/>
<keyword evidence="6" id="KW-0732">Signal</keyword>
<comment type="caution">
    <text evidence="8">The sequence shown here is derived from an EMBL/GenBank/DDBJ whole genome shotgun (WGS) entry which is preliminary data.</text>
</comment>
<dbReference type="Gene3D" id="3.30.479.20">
    <property type="entry name" value="Elongation factor Ts, dimerisation domain"/>
    <property type="match status" value="1"/>
</dbReference>
<dbReference type="GO" id="GO:0005739">
    <property type="term" value="C:mitochondrion"/>
    <property type="evidence" value="ECO:0007669"/>
    <property type="project" value="UniProtKB-SubCell"/>
</dbReference>
<feature type="chain" id="PRO_5005601579" description="Elongation factor Ts, mitochondrial" evidence="6">
    <location>
        <begin position="26"/>
        <end position="227"/>
    </location>
</feature>
<dbReference type="GO" id="GO:0003746">
    <property type="term" value="F:translation elongation factor activity"/>
    <property type="evidence" value="ECO:0007669"/>
    <property type="project" value="UniProtKB-UniRule"/>
</dbReference>
<keyword evidence="2 4" id="KW-0251">Elongation factor</keyword>
<dbReference type="FunFam" id="1.10.8.10:FF:000001">
    <property type="entry name" value="Elongation factor Ts"/>
    <property type="match status" value="1"/>
</dbReference>
<dbReference type="EMBL" id="JWZX01003330">
    <property type="protein sequence ID" value="KOO21823.1"/>
    <property type="molecule type" value="Genomic_DNA"/>
</dbReference>
<dbReference type="SUPFAM" id="SSF54713">
    <property type="entry name" value="Elongation factor Ts (EF-Ts), dimerisation domain"/>
    <property type="match status" value="1"/>
</dbReference>
<dbReference type="PANTHER" id="PTHR11741">
    <property type="entry name" value="ELONGATION FACTOR TS"/>
    <property type="match status" value="1"/>
</dbReference>
<proteinExistence type="inferred from homology"/>
<dbReference type="Gene3D" id="1.10.8.10">
    <property type="entry name" value="DNA helicase RuvA subunit, C-terminal domain"/>
    <property type="match status" value="1"/>
</dbReference>
<dbReference type="NCBIfam" id="TIGR00116">
    <property type="entry name" value="tsf"/>
    <property type="match status" value="1"/>
</dbReference>
<dbReference type="Proteomes" id="UP000037460">
    <property type="component" value="Unassembled WGS sequence"/>
</dbReference>
<evidence type="ECO:0000256" key="5">
    <source>
        <dbReference type="RuleBase" id="RU000642"/>
    </source>
</evidence>
<evidence type="ECO:0000256" key="6">
    <source>
        <dbReference type="SAM" id="SignalP"/>
    </source>
</evidence>
<evidence type="ECO:0000259" key="7">
    <source>
        <dbReference type="Pfam" id="PF00889"/>
    </source>
</evidence>
<dbReference type="InterPro" id="IPR009060">
    <property type="entry name" value="UBA-like_sf"/>
</dbReference>
<dbReference type="AlphaFoldDB" id="A0A0M0J6G9"/>
<dbReference type="HAMAP" id="MF_00050">
    <property type="entry name" value="EF_Ts"/>
    <property type="match status" value="1"/>
</dbReference>
<dbReference type="InterPro" id="IPR036402">
    <property type="entry name" value="EF-Ts_dimer_sf"/>
</dbReference>
<evidence type="ECO:0000256" key="2">
    <source>
        <dbReference type="ARBA" id="ARBA00022768"/>
    </source>
</evidence>
<evidence type="ECO:0000256" key="4">
    <source>
        <dbReference type="HAMAP-Rule" id="MF_03135"/>
    </source>
</evidence>
<keyword evidence="9" id="KW-1185">Reference proteome</keyword>
<feature type="domain" description="Translation elongation factor EFTs/EF1B dimerisation" evidence="7">
    <location>
        <begin position="75"/>
        <end position="218"/>
    </location>
</feature>
<comment type="subcellular location">
    <subcellularLocation>
        <location evidence="4">Mitochondrion</location>
    </subcellularLocation>
</comment>
<sequence>MLYRQTLLLVVASLCAAAGYSTVSAGDVKKLREATGAGMMKCKEALAEANGDFEKAVEELRKKGLASAEKKASRKALEGIVETYIHTGAKLGVMVEVNCETDFVAKNPTLSELARTIAMQVAACPTVEVVSMDDISPDYIEKEKKIESQAEDLKGKPAAIVDKIVTGRVEKLVKTKLLLDQPYIRDPSITVKDLISQYITKMGENIRVSRFVRFNVGEGQTKSEEEE</sequence>
<dbReference type="PROSITE" id="PS01127">
    <property type="entry name" value="EF_TS_2"/>
    <property type="match status" value="1"/>
</dbReference>
<reference evidence="9" key="1">
    <citation type="journal article" date="2015" name="PLoS Genet.">
        <title>Genome Sequence and Transcriptome Analyses of Chrysochromulina tobin: Metabolic Tools for Enhanced Algal Fitness in the Prominent Order Prymnesiales (Haptophyceae).</title>
        <authorList>
            <person name="Hovde B.T."/>
            <person name="Deodato C.R."/>
            <person name="Hunsperger H.M."/>
            <person name="Ryken S.A."/>
            <person name="Yost W."/>
            <person name="Jha R.K."/>
            <person name="Patterson J."/>
            <person name="Monnat R.J. Jr."/>
            <person name="Barlow S.B."/>
            <person name="Starkenburg S.R."/>
            <person name="Cattolico R.A."/>
        </authorList>
    </citation>
    <scope>NUCLEOTIDE SEQUENCE</scope>
    <source>
        <strain evidence="9">CCMP291</strain>
    </source>
</reference>
<gene>
    <name evidence="8" type="ORF">Ctob_004758</name>
</gene>
<dbReference type="InterPro" id="IPR001816">
    <property type="entry name" value="Transl_elong_EFTs/EF1B"/>
</dbReference>
<evidence type="ECO:0000313" key="9">
    <source>
        <dbReference type="Proteomes" id="UP000037460"/>
    </source>
</evidence>
<dbReference type="Gene3D" id="1.10.286.20">
    <property type="match status" value="1"/>
</dbReference>
<comment type="function">
    <text evidence="4 5">Associates with the EF-Tu.GDP complex and induces the exchange of GDP to GTP. It remains bound to the aminoacyl-tRNA.EF-Tu.GTP complex up to the GTP hydrolysis stage on the ribosome.</text>
</comment>
<dbReference type="InterPro" id="IPR018101">
    <property type="entry name" value="Transl_elong_Ts_CS"/>
</dbReference>
<comment type="similarity">
    <text evidence="1 4 5">Belongs to the EF-Ts family.</text>
</comment>
<dbReference type="SUPFAM" id="SSF46934">
    <property type="entry name" value="UBA-like"/>
    <property type="match status" value="1"/>
</dbReference>
<dbReference type="CDD" id="cd14275">
    <property type="entry name" value="UBA_EF-Ts"/>
    <property type="match status" value="1"/>
</dbReference>
<evidence type="ECO:0000256" key="1">
    <source>
        <dbReference type="ARBA" id="ARBA00005532"/>
    </source>
</evidence>
<feature type="signal peptide" evidence="6">
    <location>
        <begin position="1"/>
        <end position="25"/>
    </location>
</feature>
<protein>
    <recommendedName>
        <fullName evidence="4">Elongation factor Ts, mitochondrial</fullName>
        <shortName evidence="4">EF-Ts</shortName>
        <shortName evidence="4">EF-TsMt</shortName>
    </recommendedName>
</protein>
<dbReference type="InterPro" id="IPR014039">
    <property type="entry name" value="Transl_elong_EFTs/EF1B_dimer"/>
</dbReference>
<dbReference type="PROSITE" id="PS01126">
    <property type="entry name" value="EF_TS_1"/>
    <property type="match status" value="1"/>
</dbReference>
<name>A0A0M0J6G9_9EUKA</name>
<organism evidence="8 9">
    <name type="scientific">Chrysochromulina tobinii</name>
    <dbReference type="NCBI Taxonomy" id="1460289"/>
    <lineage>
        <taxon>Eukaryota</taxon>
        <taxon>Haptista</taxon>
        <taxon>Haptophyta</taxon>
        <taxon>Prymnesiophyceae</taxon>
        <taxon>Prymnesiales</taxon>
        <taxon>Chrysochromulinaceae</taxon>
        <taxon>Chrysochromulina</taxon>
    </lineage>
</organism>
<evidence type="ECO:0000256" key="3">
    <source>
        <dbReference type="ARBA" id="ARBA00022917"/>
    </source>
</evidence>
<keyword evidence="3 4" id="KW-0648">Protein biosynthesis</keyword>
<keyword evidence="4" id="KW-0496">Mitochondrion</keyword>
<dbReference type="PANTHER" id="PTHR11741:SF0">
    <property type="entry name" value="ELONGATION FACTOR TS, MITOCHONDRIAL"/>
    <property type="match status" value="1"/>
</dbReference>
<evidence type="ECO:0000313" key="8">
    <source>
        <dbReference type="EMBL" id="KOO21823.1"/>
    </source>
</evidence>